<name>A0AAE1U1X5_9EUCA</name>
<sequence length="152" mass="16323">MEVMKKLPGCPTLPSSPYTPPLTPPPPTPPPSPPTLPSQTTPTHHHLATPTFHTPTNIHPRPFTPIRITPTSAAVAGLLGEYVARLSEVAGSLITCGPVLNWLELDNRGHRLIVTDDSDINTPAVAAAYVVKRYIAQASDEISFEVSTLYMA</sequence>
<protein>
    <submittedName>
        <fullName evidence="3">Uncharacterized protein</fullName>
    </submittedName>
</protein>
<dbReference type="AlphaFoldDB" id="A0AAE1U1X5"/>
<feature type="compositionally biased region" description="Pro residues" evidence="2">
    <location>
        <begin position="17"/>
        <end position="36"/>
    </location>
</feature>
<dbReference type="PANTHER" id="PTHR15729">
    <property type="entry name" value="CDC42 GTPASE-ACTIVATING PROTEIN"/>
    <property type="match status" value="1"/>
</dbReference>
<keyword evidence="1" id="KW-0343">GTPase activation</keyword>
<comment type="caution">
    <text evidence="3">The sequence shown here is derived from an EMBL/GenBank/DDBJ whole genome shotgun (WGS) entry which is preliminary data.</text>
</comment>
<organism evidence="3 4">
    <name type="scientific">Petrolisthes manimaculis</name>
    <dbReference type="NCBI Taxonomy" id="1843537"/>
    <lineage>
        <taxon>Eukaryota</taxon>
        <taxon>Metazoa</taxon>
        <taxon>Ecdysozoa</taxon>
        <taxon>Arthropoda</taxon>
        <taxon>Crustacea</taxon>
        <taxon>Multicrustacea</taxon>
        <taxon>Malacostraca</taxon>
        <taxon>Eumalacostraca</taxon>
        <taxon>Eucarida</taxon>
        <taxon>Decapoda</taxon>
        <taxon>Pleocyemata</taxon>
        <taxon>Anomura</taxon>
        <taxon>Galatheoidea</taxon>
        <taxon>Porcellanidae</taxon>
        <taxon>Petrolisthes</taxon>
    </lineage>
</organism>
<gene>
    <name evidence="3" type="ORF">Pmani_021168</name>
</gene>
<accession>A0AAE1U1X5</accession>
<dbReference type="PANTHER" id="PTHR15729:SF10">
    <property type="entry name" value="GTPASE-ACTIVATING PROTEIN CDGAPR"/>
    <property type="match status" value="1"/>
</dbReference>
<feature type="region of interest" description="Disordered" evidence="2">
    <location>
        <begin position="1"/>
        <end position="60"/>
    </location>
</feature>
<dbReference type="GO" id="GO:0007264">
    <property type="term" value="P:small GTPase-mediated signal transduction"/>
    <property type="evidence" value="ECO:0007669"/>
    <property type="project" value="TreeGrafter"/>
</dbReference>
<proteinExistence type="predicted"/>
<dbReference type="Proteomes" id="UP001292094">
    <property type="component" value="Unassembled WGS sequence"/>
</dbReference>
<evidence type="ECO:0000256" key="1">
    <source>
        <dbReference type="ARBA" id="ARBA00022468"/>
    </source>
</evidence>
<reference evidence="3" key="1">
    <citation type="submission" date="2023-11" db="EMBL/GenBank/DDBJ databases">
        <title>Genome assemblies of two species of porcelain crab, Petrolisthes cinctipes and Petrolisthes manimaculis (Anomura: Porcellanidae).</title>
        <authorList>
            <person name="Angst P."/>
        </authorList>
    </citation>
    <scope>NUCLEOTIDE SEQUENCE</scope>
    <source>
        <strain evidence="3">PB745_02</strain>
        <tissue evidence="3">Gill</tissue>
    </source>
</reference>
<dbReference type="GO" id="GO:0005096">
    <property type="term" value="F:GTPase activator activity"/>
    <property type="evidence" value="ECO:0007669"/>
    <property type="project" value="UniProtKB-KW"/>
</dbReference>
<evidence type="ECO:0000313" key="4">
    <source>
        <dbReference type="Proteomes" id="UP001292094"/>
    </source>
</evidence>
<dbReference type="EMBL" id="JAWZYT010002043">
    <property type="protein sequence ID" value="KAK4307038.1"/>
    <property type="molecule type" value="Genomic_DNA"/>
</dbReference>
<feature type="compositionally biased region" description="Low complexity" evidence="2">
    <location>
        <begin position="37"/>
        <end position="60"/>
    </location>
</feature>
<evidence type="ECO:0000256" key="2">
    <source>
        <dbReference type="SAM" id="MobiDB-lite"/>
    </source>
</evidence>
<dbReference type="InterPro" id="IPR051576">
    <property type="entry name" value="PX-Rho_GAP"/>
</dbReference>
<keyword evidence="4" id="KW-1185">Reference proteome</keyword>
<evidence type="ECO:0000313" key="3">
    <source>
        <dbReference type="EMBL" id="KAK4307038.1"/>
    </source>
</evidence>